<evidence type="ECO:0000313" key="1">
    <source>
        <dbReference type="EMBL" id="DBA05117.1"/>
    </source>
</evidence>
<dbReference type="AlphaFoldDB" id="A0AAV2ZK33"/>
<dbReference type="Proteomes" id="UP001146120">
    <property type="component" value="Unassembled WGS sequence"/>
</dbReference>
<keyword evidence="2" id="KW-1185">Reference proteome</keyword>
<reference evidence="1" key="2">
    <citation type="journal article" date="2023" name="Microbiol Resour">
        <title>Decontamination and Annotation of the Draft Genome Sequence of the Oomycete Lagenidium giganteum ARSEF 373.</title>
        <authorList>
            <person name="Morgan W.R."/>
            <person name="Tartar A."/>
        </authorList>
    </citation>
    <scope>NUCLEOTIDE SEQUENCE</scope>
    <source>
        <strain evidence="1">ARSEF 373</strain>
    </source>
</reference>
<proteinExistence type="predicted"/>
<dbReference type="SUPFAM" id="SSF52058">
    <property type="entry name" value="L domain-like"/>
    <property type="match status" value="1"/>
</dbReference>
<reference evidence="1" key="1">
    <citation type="submission" date="2022-11" db="EMBL/GenBank/DDBJ databases">
        <authorList>
            <person name="Morgan W.R."/>
            <person name="Tartar A."/>
        </authorList>
    </citation>
    <scope>NUCLEOTIDE SEQUENCE</scope>
    <source>
        <strain evidence="1">ARSEF 373</strain>
    </source>
</reference>
<dbReference type="Gene3D" id="3.80.10.10">
    <property type="entry name" value="Ribonuclease Inhibitor"/>
    <property type="match status" value="1"/>
</dbReference>
<sequence>MPRALRTFPNLASIGLFNLTLVDWNASATFAPEQASLSTIEFALVNLSGIPEALLQPSLPSALIDIEFSHTNLTSLPANLHEFWPSMEVLYLEYSEIREVPETLLHMDLFDVSLAGNHLENVSRLADGRPGAAYLSLCFNPLQSLPETIPSTSLFSSLAFLNLHHTQVRRMPEWINTIPADSVLAVGTPFCEDESETRAADFSVVCSGDNDRQNGSFPFAFVMGNLDPAL</sequence>
<gene>
    <name evidence="1" type="ORF">N0F65_000805</name>
</gene>
<dbReference type="EMBL" id="DAKRPA010000003">
    <property type="protein sequence ID" value="DBA05117.1"/>
    <property type="molecule type" value="Genomic_DNA"/>
</dbReference>
<organism evidence="1 2">
    <name type="scientific">Lagenidium giganteum</name>
    <dbReference type="NCBI Taxonomy" id="4803"/>
    <lineage>
        <taxon>Eukaryota</taxon>
        <taxon>Sar</taxon>
        <taxon>Stramenopiles</taxon>
        <taxon>Oomycota</taxon>
        <taxon>Peronosporomycetes</taxon>
        <taxon>Pythiales</taxon>
        <taxon>Pythiaceae</taxon>
    </lineage>
</organism>
<dbReference type="InterPro" id="IPR032675">
    <property type="entry name" value="LRR_dom_sf"/>
</dbReference>
<protein>
    <submittedName>
        <fullName evidence="1">Uncharacterized protein</fullName>
    </submittedName>
</protein>
<name>A0AAV2ZK33_9STRA</name>
<comment type="caution">
    <text evidence="1">The sequence shown here is derived from an EMBL/GenBank/DDBJ whole genome shotgun (WGS) entry which is preliminary data.</text>
</comment>
<evidence type="ECO:0000313" key="2">
    <source>
        <dbReference type="Proteomes" id="UP001146120"/>
    </source>
</evidence>
<accession>A0AAV2ZK33</accession>